<dbReference type="PROSITE" id="PS00332">
    <property type="entry name" value="SOD_CU_ZN_2"/>
    <property type="match status" value="1"/>
</dbReference>
<dbReference type="Gene3D" id="2.60.40.200">
    <property type="entry name" value="Superoxide dismutase, copper/zinc binding domain"/>
    <property type="match status" value="1"/>
</dbReference>
<dbReference type="GO" id="GO:0004784">
    <property type="term" value="F:superoxide dismutase activity"/>
    <property type="evidence" value="ECO:0007669"/>
    <property type="project" value="UniProtKB-EC"/>
</dbReference>
<dbReference type="InterPro" id="IPR036423">
    <property type="entry name" value="SOD-like_Cu/Zn_dom_sf"/>
</dbReference>
<dbReference type="AlphaFoldDB" id="A0AAX2CMG9"/>
<dbReference type="GO" id="GO:0005507">
    <property type="term" value="F:copper ion binding"/>
    <property type="evidence" value="ECO:0007669"/>
    <property type="project" value="InterPro"/>
</dbReference>
<dbReference type="RefSeq" id="WP_048723172.1">
    <property type="nucleotide sequence ID" value="NZ_CP024101.1"/>
</dbReference>
<comment type="cofactor">
    <cofactor evidence="8">
        <name>Zn(2+)</name>
        <dbReference type="ChEBI" id="CHEBI:29105"/>
    </cofactor>
    <text evidence="8">Binds 1 zinc ion per subunit.</text>
</comment>
<keyword evidence="4 8" id="KW-0862">Zinc</keyword>
<evidence type="ECO:0000313" key="10">
    <source>
        <dbReference type="EMBL" id="SCM04328.1"/>
    </source>
</evidence>
<dbReference type="Proteomes" id="UP000242164">
    <property type="component" value="Unassembled WGS sequence"/>
</dbReference>
<organism evidence="10 11">
    <name type="scientific">Bacillus cytotoxicus</name>
    <dbReference type="NCBI Taxonomy" id="580165"/>
    <lineage>
        <taxon>Bacteria</taxon>
        <taxon>Bacillati</taxon>
        <taxon>Bacillota</taxon>
        <taxon>Bacilli</taxon>
        <taxon>Bacillales</taxon>
        <taxon>Bacillaceae</taxon>
        <taxon>Bacillus</taxon>
        <taxon>Bacillus cereus group</taxon>
    </lineage>
</organism>
<dbReference type="InterPro" id="IPR018152">
    <property type="entry name" value="SOD_Cu/Zn_BS"/>
</dbReference>
<dbReference type="PANTHER" id="PTHR10003">
    <property type="entry name" value="SUPEROXIDE DISMUTASE CU-ZN -RELATED"/>
    <property type="match status" value="1"/>
</dbReference>
<evidence type="ECO:0000313" key="11">
    <source>
        <dbReference type="Proteomes" id="UP000242164"/>
    </source>
</evidence>
<keyword evidence="8" id="KW-0560">Oxidoreductase</keyword>
<dbReference type="Pfam" id="PF00080">
    <property type="entry name" value="Sod_Cu"/>
    <property type="match status" value="1"/>
</dbReference>
<dbReference type="SUPFAM" id="SSF49329">
    <property type="entry name" value="Cu,Zn superoxide dismutase-like"/>
    <property type="match status" value="1"/>
</dbReference>
<evidence type="ECO:0000256" key="6">
    <source>
        <dbReference type="ARBA" id="ARBA00023157"/>
    </source>
</evidence>
<protein>
    <recommendedName>
        <fullName evidence="8">Superoxide dismutase [Cu-Zn]</fullName>
        <ecNumber evidence="8">1.15.1.1</ecNumber>
    </recommendedName>
</protein>
<proteinExistence type="inferred from homology"/>
<keyword evidence="2 8" id="KW-0479">Metal-binding</keyword>
<gene>
    <name evidence="10" type="ORF">BCB44BAC_03960</name>
</gene>
<comment type="catalytic activity">
    <reaction evidence="8">
        <text>2 superoxide + 2 H(+) = H2O2 + O2</text>
        <dbReference type="Rhea" id="RHEA:20696"/>
        <dbReference type="ChEBI" id="CHEBI:15378"/>
        <dbReference type="ChEBI" id="CHEBI:15379"/>
        <dbReference type="ChEBI" id="CHEBI:16240"/>
        <dbReference type="ChEBI" id="CHEBI:18421"/>
        <dbReference type="EC" id="1.15.1.1"/>
    </reaction>
</comment>
<evidence type="ECO:0000256" key="2">
    <source>
        <dbReference type="ARBA" id="ARBA00022723"/>
    </source>
</evidence>
<dbReference type="InterPro" id="IPR024134">
    <property type="entry name" value="SOD_Cu/Zn_/chaperone"/>
</dbReference>
<accession>A0AAX2CMG9</accession>
<evidence type="ECO:0000256" key="1">
    <source>
        <dbReference type="ARBA" id="ARBA00010457"/>
    </source>
</evidence>
<comment type="cofactor">
    <cofactor evidence="8">
        <name>Cu cation</name>
        <dbReference type="ChEBI" id="CHEBI:23378"/>
    </cofactor>
    <text evidence="8">Binds 1 copper ion per subunit.</text>
</comment>
<comment type="function">
    <text evidence="7">Destroys radicals which are normally produced within the cells and which are toxic to biological systems. May play a role in favoring mycobacterial survival in phagocytes.</text>
</comment>
<comment type="caution">
    <text evidence="10">The sequence shown here is derived from an EMBL/GenBank/DDBJ whole genome shotgun (WGS) entry which is preliminary data.</text>
</comment>
<dbReference type="PROSITE" id="PS51257">
    <property type="entry name" value="PROKAR_LIPOPROTEIN"/>
    <property type="match status" value="1"/>
</dbReference>
<dbReference type="CDD" id="cd00305">
    <property type="entry name" value="Cu-Zn_Superoxide_Dismutase"/>
    <property type="match status" value="1"/>
</dbReference>
<comment type="similarity">
    <text evidence="1 8">Belongs to the Cu-Zn superoxide dismutase family.</text>
</comment>
<evidence type="ECO:0000256" key="5">
    <source>
        <dbReference type="ARBA" id="ARBA00023008"/>
    </source>
</evidence>
<evidence type="ECO:0000256" key="8">
    <source>
        <dbReference type="RuleBase" id="RU000393"/>
    </source>
</evidence>
<evidence type="ECO:0000259" key="9">
    <source>
        <dbReference type="Pfam" id="PF00080"/>
    </source>
</evidence>
<dbReference type="EMBL" id="FMIK01000052">
    <property type="protein sequence ID" value="SCM04328.1"/>
    <property type="molecule type" value="Genomic_DNA"/>
</dbReference>
<evidence type="ECO:0000256" key="7">
    <source>
        <dbReference type="ARBA" id="ARBA00024900"/>
    </source>
</evidence>
<evidence type="ECO:0000256" key="3">
    <source>
        <dbReference type="ARBA" id="ARBA00022729"/>
    </source>
</evidence>
<keyword evidence="6" id="KW-1015">Disulfide bond</keyword>
<keyword evidence="5 8" id="KW-0186">Copper</keyword>
<dbReference type="InterPro" id="IPR001424">
    <property type="entry name" value="SOD_Cu_Zn_dom"/>
</dbReference>
<name>A0AAX2CMG9_9BACI</name>
<dbReference type="EC" id="1.15.1.1" evidence="8"/>
<reference evidence="10 11" key="1">
    <citation type="submission" date="2016-08" db="EMBL/GenBank/DDBJ databases">
        <authorList>
            <person name="Loux V."/>
            <person name="Rue O."/>
        </authorList>
    </citation>
    <scope>NUCLEOTIDE SEQUENCE [LARGE SCALE GENOMIC DNA]</scope>
    <source>
        <strain evidence="10 11">AFSSA_08CEB44bac</strain>
    </source>
</reference>
<dbReference type="FunFam" id="2.60.40.200:FF:000005">
    <property type="entry name" value="Superoxide dismutase [Cu-Zn]"/>
    <property type="match status" value="1"/>
</dbReference>
<feature type="domain" description="Superoxide dismutase copper/zinc binding" evidence="9">
    <location>
        <begin position="39"/>
        <end position="170"/>
    </location>
</feature>
<keyword evidence="3" id="KW-0732">Signal</keyword>
<sequence>MKKQLLFSCCMLFLITGCDKGNSKEIDVKLYNASGDEVGTAKVTQQTSGVKISIKADGFTPGAHGLHIHEMGECKAPRFESAGNHFNVDDKKKHGLMNPKGAENGDLPNVIADDTGKIKAEIEASNVSLEEGRTTLYRKDGASIIITENPDDGMTQPTGNSGNRIACGVIVKKVSANKQK</sequence>
<evidence type="ECO:0000256" key="4">
    <source>
        <dbReference type="ARBA" id="ARBA00022833"/>
    </source>
</evidence>